<keyword evidence="2" id="KW-1185">Reference proteome</keyword>
<proteinExistence type="predicted"/>
<dbReference type="EMBL" id="WAGX01000005">
    <property type="protein sequence ID" value="KAB1437542.1"/>
    <property type="molecule type" value="Genomic_DNA"/>
</dbReference>
<evidence type="ECO:0000313" key="2">
    <source>
        <dbReference type="Proteomes" id="UP000461768"/>
    </source>
</evidence>
<protein>
    <submittedName>
        <fullName evidence="1">Uncharacterized protein</fullName>
    </submittedName>
</protein>
<dbReference type="Proteomes" id="UP000461768">
    <property type="component" value="Unassembled WGS sequence"/>
</dbReference>
<reference evidence="1 2" key="1">
    <citation type="submission" date="2019-09" db="EMBL/GenBank/DDBJ databases">
        <authorList>
            <person name="Valk L.C."/>
        </authorList>
    </citation>
    <scope>NUCLEOTIDE SEQUENCE [LARGE SCALE GENOMIC DNA]</scope>
    <source>
        <strain evidence="1">GalUA</strain>
    </source>
</reference>
<dbReference type="OrthoDB" id="291295at2"/>
<name>A0A7V7QIZ5_9FIRM</name>
<reference evidence="1 2" key="2">
    <citation type="submission" date="2020-02" db="EMBL/GenBank/DDBJ databases">
        <title>Candidatus Galacturonibacter soehngenii shows hetero-acetogenic catabolism of galacturonic acid but lacks a canonical carbon monoxide dehydrogenase/acetyl-CoA synthase complex.</title>
        <authorList>
            <person name="Diender M."/>
            <person name="Stouten G.R."/>
            <person name="Petersen J.F."/>
            <person name="Nielsen P.H."/>
            <person name="Dueholm M.S."/>
            <person name="Pronk J.T."/>
            <person name="Van Loosdrecht M.C.M."/>
        </authorList>
    </citation>
    <scope>NUCLEOTIDE SEQUENCE [LARGE SCALE GENOMIC DNA]</scope>
    <source>
        <strain evidence="1">GalUA</strain>
    </source>
</reference>
<evidence type="ECO:0000313" key="1">
    <source>
        <dbReference type="EMBL" id="KAB1437542.1"/>
    </source>
</evidence>
<dbReference type="RefSeq" id="WP_151144002.1">
    <property type="nucleotide sequence ID" value="NZ_WAGX01000005.1"/>
</dbReference>
<gene>
    <name evidence="1" type="ORF">F7O84_08000</name>
</gene>
<dbReference type="AlphaFoldDB" id="A0A7V7QIZ5"/>
<comment type="caution">
    <text evidence="1">The sequence shown here is derived from an EMBL/GenBank/DDBJ whole genome shotgun (WGS) entry which is preliminary data.</text>
</comment>
<organism evidence="1 2">
    <name type="scientific">Candidatus Galacturonatibacter soehngenii</name>
    <dbReference type="NCBI Taxonomy" id="2307010"/>
    <lineage>
        <taxon>Bacteria</taxon>
        <taxon>Bacillati</taxon>
        <taxon>Bacillota</taxon>
        <taxon>Clostridia</taxon>
        <taxon>Lachnospirales</taxon>
        <taxon>Lachnospiraceae</taxon>
        <taxon>Candidatus Galacturonatibacter</taxon>
    </lineage>
</organism>
<sequence length="60" mass="6847">MSQDPYGANDTVDTAYPYASTTVLSGNLYILGYRNSNIYVVADEDWFYITLYSSRTYDVI</sequence>
<accession>A0A7V7QIZ5</accession>